<protein>
    <submittedName>
        <fullName evidence="1">Uncharacterized protein</fullName>
    </submittedName>
</protein>
<gene>
    <name evidence="1" type="ORF">CRYO30217_00056</name>
</gene>
<organism evidence="1 2">
    <name type="scientific">Parvicella tangerina</name>
    <dbReference type="NCBI Taxonomy" id="2829795"/>
    <lineage>
        <taxon>Bacteria</taxon>
        <taxon>Pseudomonadati</taxon>
        <taxon>Bacteroidota</taxon>
        <taxon>Flavobacteriia</taxon>
        <taxon>Flavobacteriales</taxon>
        <taxon>Parvicellaceae</taxon>
        <taxon>Parvicella</taxon>
    </lineage>
</organism>
<evidence type="ECO:0000313" key="2">
    <source>
        <dbReference type="Proteomes" id="UP000683507"/>
    </source>
</evidence>
<sequence length="286" mass="33062">MFLLLENHLFLCRPILKDSQLIKVYLLFILSVIGITTHAQSSDDCCTYAFVGLYQGLNIYVQNPLDQDGIGFSVKNVQVNGQQVTEQVFSSAFKIDLSKHHLSIGDSVTIQFYYNSFEQPRIINPGGLTPFSNAAIDTIWFENDTVLHWCSSNEHQKFDYVIEQYRWNKWIKSGEVKSTGTSEENCYSFVPDLHAGENTFRIVQYGSNDEKKISDKISLHCKKPKVKILSNHWYTLEFSDKTMYEIYDEKGTLLMKGFSKKPNTDHLDRTIFYVNFGNELGIWRKI</sequence>
<evidence type="ECO:0000313" key="1">
    <source>
        <dbReference type="EMBL" id="CAG5076303.1"/>
    </source>
</evidence>
<accession>A0A916JJ38</accession>
<proteinExistence type="predicted"/>
<dbReference type="KEGG" id="ptan:CRYO30217_00056"/>
<dbReference type="EMBL" id="OU015584">
    <property type="protein sequence ID" value="CAG5076303.1"/>
    <property type="molecule type" value="Genomic_DNA"/>
</dbReference>
<dbReference type="AlphaFoldDB" id="A0A916JJ38"/>
<reference evidence="1" key="1">
    <citation type="submission" date="2021-04" db="EMBL/GenBank/DDBJ databases">
        <authorList>
            <person name="Rodrigo-Torres L."/>
            <person name="Arahal R. D."/>
            <person name="Lucena T."/>
        </authorList>
    </citation>
    <scope>NUCLEOTIDE SEQUENCE</scope>
    <source>
        <strain evidence="1">AS29M-1</strain>
    </source>
</reference>
<dbReference type="Proteomes" id="UP000683507">
    <property type="component" value="Chromosome"/>
</dbReference>
<name>A0A916JJ38_9FLAO</name>
<keyword evidence="2" id="KW-1185">Reference proteome</keyword>